<protein>
    <recommendedName>
        <fullName evidence="3">LisH domain-containing protein</fullName>
    </recommendedName>
</protein>
<dbReference type="PANTHER" id="PTHR36478">
    <property type="entry name" value="OS04G0614237 PROTEIN-RELATED"/>
    <property type="match status" value="1"/>
</dbReference>
<evidence type="ECO:0000313" key="1">
    <source>
        <dbReference type="EMBL" id="TVU44104.1"/>
    </source>
</evidence>
<gene>
    <name evidence="1" type="ORF">EJB05_03537</name>
</gene>
<dbReference type="OrthoDB" id="681006at2759"/>
<dbReference type="PROSITE" id="PS50896">
    <property type="entry name" value="LISH"/>
    <property type="match status" value="1"/>
</dbReference>
<dbReference type="AlphaFoldDB" id="A0A5J9W9Q1"/>
<dbReference type="EMBL" id="RWGY01000004">
    <property type="protein sequence ID" value="TVU44104.1"/>
    <property type="molecule type" value="Genomic_DNA"/>
</dbReference>
<dbReference type="InterPro" id="IPR006594">
    <property type="entry name" value="LisH"/>
</dbReference>
<reference evidence="1 2" key="1">
    <citation type="journal article" date="2019" name="Sci. Rep.">
        <title>A high-quality genome of Eragrostis curvula grass provides insights into Poaceae evolution and supports new strategies to enhance forage quality.</title>
        <authorList>
            <person name="Carballo J."/>
            <person name="Santos B.A.C.M."/>
            <person name="Zappacosta D."/>
            <person name="Garbus I."/>
            <person name="Selva J.P."/>
            <person name="Gallo C.A."/>
            <person name="Diaz A."/>
            <person name="Albertini E."/>
            <person name="Caccamo M."/>
            <person name="Echenique V."/>
        </authorList>
    </citation>
    <scope>NUCLEOTIDE SEQUENCE [LARGE SCALE GENOMIC DNA]</scope>
    <source>
        <strain evidence="2">cv. Victoria</strain>
        <tissue evidence="1">Leaf</tissue>
    </source>
</reference>
<accession>A0A5J9W9Q1</accession>
<evidence type="ECO:0008006" key="3">
    <source>
        <dbReference type="Google" id="ProtNLM"/>
    </source>
</evidence>
<name>A0A5J9W9Q1_9POAL</name>
<comment type="caution">
    <text evidence="1">The sequence shown here is derived from an EMBL/GenBank/DDBJ whole genome shotgun (WGS) entry which is preliminary data.</text>
</comment>
<dbReference type="Gramene" id="TVU44104">
    <property type="protein sequence ID" value="TVU44104"/>
    <property type="gene ID" value="EJB05_03537"/>
</dbReference>
<keyword evidence="2" id="KW-1185">Reference proteome</keyword>
<organism evidence="1 2">
    <name type="scientific">Eragrostis curvula</name>
    <name type="common">weeping love grass</name>
    <dbReference type="NCBI Taxonomy" id="38414"/>
    <lineage>
        <taxon>Eukaryota</taxon>
        <taxon>Viridiplantae</taxon>
        <taxon>Streptophyta</taxon>
        <taxon>Embryophyta</taxon>
        <taxon>Tracheophyta</taxon>
        <taxon>Spermatophyta</taxon>
        <taxon>Magnoliopsida</taxon>
        <taxon>Liliopsida</taxon>
        <taxon>Poales</taxon>
        <taxon>Poaceae</taxon>
        <taxon>PACMAD clade</taxon>
        <taxon>Chloridoideae</taxon>
        <taxon>Eragrostideae</taxon>
        <taxon>Eragrostidinae</taxon>
        <taxon>Eragrostis</taxon>
    </lineage>
</organism>
<proteinExistence type="predicted"/>
<dbReference type="Proteomes" id="UP000324897">
    <property type="component" value="Chromosome 5"/>
</dbReference>
<evidence type="ECO:0000313" key="2">
    <source>
        <dbReference type="Proteomes" id="UP000324897"/>
    </source>
</evidence>
<sequence length="226" mass="26083">MGQSSAVSLLHLRRLDRFLRSQGLHSTAHTLEKESLVYFDAAYLRKLVRGGRWDAAWRYVHRFSPLFPVEGGEEGPSRRYTAFLHTLEHHAMLHYLACRGDDGGRAAKSLYGRPPDDAFRNAFPEMAKQHDLYRTMASPQARASLDWDHIKLTTLEKLHELLHLHPDMECSLRMRLPRHTPTLPDIVPLGVKRSIRQDDYSNGNAHQAFDLAECSKRPWIVRHMTL</sequence>
<dbReference type="PANTHER" id="PTHR36478:SF13">
    <property type="entry name" value="LISH DOMAIN-CONTAINING PROTEIN"/>
    <property type="match status" value="1"/>
</dbReference>